<dbReference type="EMBL" id="CAOQHR010000005">
    <property type="protein sequence ID" value="CAI6335539.1"/>
    <property type="molecule type" value="Genomic_DNA"/>
</dbReference>
<evidence type="ECO:0000256" key="3">
    <source>
        <dbReference type="ARBA" id="ARBA00022771"/>
    </source>
</evidence>
<sequence>MVVREIRLPPNETSDLGSLWSKAVREYERTTNANLPQMGKQTTTDTAKNIGRILEEIEEKKEGFSMRRHKQDRADKAREAIGKHLDAMQKCLDGVQMVGSAAAIFPPAMPVSIVFAACGRVLDAFKGVQNDLNKIEEFLSLSSRFFERLSIIEGYDCDDGPLGKAIVHVFSAQLSMYTFVQGVLSEGKGRIKMFFDALWELEDPKLVEAYAVMQSAIEDLDKTLQFANHAAIKNTHDVAVHISEGTDKLDRRIRAWREEQNQDVLQIFKDSLEIRMQLQLNHTVTMKRLDTVLEAIAKASARSKKDTESVMPTNELNVLERHKEPKRPSGPSDVMDKRYRVLEPIRAFFDSNNSFSNWYVAQKENLRLHSEFRTDFVEGTCEWIFADSAWTKWTGGENPLFWLRGTDGIGKSFLSFSSIRKLNASTDGSITVYFHFREELASLRSIQNAFASMAYQIAEANQRYARYIGTKLSDANEKSKDITPWQRFFVSAFRENRDESEVKAFPDSKLYMVFDGLDELPPEQRQVFELFIADIMREKSRIRILVLSRIDQTFLEQHDPIVLDITKERVRQDISLFVRNGLNSGIYPTLKRFSRNAKQAIRRKITKQADGMLYASHMLRRLSYIGLEGAVMKDLEQMPCNLTDSYRCILEECFRGRTEEQKEALRKLFAWLTFAKRPLSLLEACNAVELTAGEPQLDLEDEIVGKSARILELLPLSNVEYDDQEGDDDDNEDHINDLATPSDDYRKSSLIFRERSLRQYFRAVEDNADVEKNLRATARFAHVTIMTTCVDIMRKAAIDTRKSLPPLVMYAVTYWYDHFHELDPSKATALEIQAVVSSLHTILTDESRIGRVIDNYAKYWEFFPEAMDGEPAPWYGKVHAWVSKATETPISDLSPTIKSWATEFSEGKDHVLSPLCRTYISSWLNGRAGTRIFKVYWFANAVAKICGVIPKTSDNNVDDLMKMVTYVGATLDSRAKRAIGITSFWTVTKEIPEERQLQIRKPALFYLVDSLEVSKLDTPQYGCSLYDLAKMYMELNNRQKAVEEIDATIETFTSYNRKIQESPEPPIRDFYLWTDSQQVKLWDLHLTKAIWLLKSDDKSSAFPSYERFRVVVREELKTSDTSVVGWVLEDIASIFEADEDPDGHRFMQVLKSWNKRERHTWLDYNLRAFADLRCLGRMFRAAVLTNETELVLGWLDAFEKTLTPKSFIKFNLYYALGDFCNNNVGNLEKAKSALGTAMRMQPTIDPKHEEDFNSAFAKIRLQLAGIIFTQFSTTPDPERKEVLIEEMRYLPGTAGGETSFSQSHVGMLFANMLLIMGPAREYQKYMNEIFEKCVNGLADSDPWNDPAALRLLAKVLSSLEGLEKDAQIALSAQFSMLDKNVQAASKQNTPDAPDTADTTMQSSLTSTPVIEDSGNAEQNLTKVPVDNRSEETVNEGSPVEHDETADFSADDAEDLIDDGGYWCDVCDAGQVSWQKPFYLCLICPDVDLCESCLQDKRAESAEQDQKRSWTLYCDPKHKYLKGPVSGWKGIKDGSIRIEGEDPFTVREWLAGLQSERWPKAWERYWLRQAGFKDIFTVN</sequence>
<dbReference type="PANTHER" id="PTHR10039:SF17">
    <property type="entry name" value="FUNGAL STAND N-TERMINAL GOODBYE DOMAIN-CONTAINING PROTEIN-RELATED"/>
    <property type="match status" value="1"/>
</dbReference>
<dbReference type="InterPro" id="IPR056884">
    <property type="entry name" value="NPHP3-like_N"/>
</dbReference>
<reference evidence="8" key="1">
    <citation type="submission" date="2023-01" db="EMBL/GenBank/DDBJ databases">
        <authorList>
            <person name="Van Ghelder C."/>
            <person name="Rancurel C."/>
        </authorList>
    </citation>
    <scope>NUCLEOTIDE SEQUENCE</scope>
    <source>
        <strain evidence="8">CNCM I-4278</strain>
    </source>
</reference>
<accession>A0A9W4XKQ8</accession>
<comment type="caution">
    <text evidence="8">The sequence shown here is derived from an EMBL/GenBank/DDBJ whole genome shotgun (WGS) entry which is preliminary data.</text>
</comment>
<dbReference type="Pfam" id="PF24883">
    <property type="entry name" value="NPHP3_N"/>
    <property type="match status" value="1"/>
</dbReference>
<evidence type="ECO:0008006" key="10">
    <source>
        <dbReference type="Google" id="ProtNLM"/>
    </source>
</evidence>
<dbReference type="Gene3D" id="3.30.60.90">
    <property type="match status" value="1"/>
</dbReference>
<organism evidence="8 9">
    <name type="scientific">Periconia digitata</name>
    <dbReference type="NCBI Taxonomy" id="1303443"/>
    <lineage>
        <taxon>Eukaryota</taxon>
        <taxon>Fungi</taxon>
        <taxon>Dikarya</taxon>
        <taxon>Ascomycota</taxon>
        <taxon>Pezizomycotina</taxon>
        <taxon>Dothideomycetes</taxon>
        <taxon>Pleosporomycetidae</taxon>
        <taxon>Pleosporales</taxon>
        <taxon>Massarineae</taxon>
        <taxon>Periconiaceae</taxon>
        <taxon>Periconia</taxon>
    </lineage>
</organism>
<name>A0A9W4XKQ8_9PLEO</name>
<dbReference type="InterPro" id="IPR031350">
    <property type="entry name" value="Goodbye_dom"/>
</dbReference>
<gene>
    <name evidence="8" type="ORF">PDIGIT_LOCUS8623</name>
</gene>
<dbReference type="InterPro" id="IPR027417">
    <property type="entry name" value="P-loop_NTPase"/>
</dbReference>
<keyword evidence="3" id="KW-0863">Zinc-finger</keyword>
<dbReference type="InterPro" id="IPR043145">
    <property type="entry name" value="Znf_ZZ_sf"/>
</dbReference>
<evidence type="ECO:0000256" key="2">
    <source>
        <dbReference type="ARBA" id="ARBA00022737"/>
    </source>
</evidence>
<dbReference type="Gene3D" id="3.40.50.300">
    <property type="entry name" value="P-loop containing nucleotide triphosphate hydrolases"/>
    <property type="match status" value="1"/>
</dbReference>
<evidence type="ECO:0000256" key="1">
    <source>
        <dbReference type="ARBA" id="ARBA00022723"/>
    </source>
</evidence>
<keyword evidence="1" id="KW-0479">Metal-binding</keyword>
<dbReference type="PANTHER" id="PTHR10039">
    <property type="entry name" value="AMELOGENIN"/>
    <property type="match status" value="1"/>
</dbReference>
<keyword evidence="9" id="KW-1185">Reference proteome</keyword>
<keyword evidence="2" id="KW-0677">Repeat</keyword>
<evidence type="ECO:0000256" key="5">
    <source>
        <dbReference type="SAM" id="MobiDB-lite"/>
    </source>
</evidence>
<feature type="domain" description="Fungal STAND N-terminal Goodbye" evidence="6">
    <location>
        <begin position="20"/>
        <end position="150"/>
    </location>
</feature>
<feature type="region of interest" description="Disordered" evidence="5">
    <location>
        <begin position="1426"/>
        <end position="1447"/>
    </location>
</feature>
<dbReference type="OrthoDB" id="448455at2759"/>
<dbReference type="Proteomes" id="UP001152607">
    <property type="component" value="Unassembled WGS sequence"/>
</dbReference>
<keyword evidence="4" id="KW-0862">Zinc</keyword>
<dbReference type="Pfam" id="PF17109">
    <property type="entry name" value="Goodbye"/>
    <property type="match status" value="1"/>
</dbReference>
<dbReference type="GO" id="GO:0008270">
    <property type="term" value="F:zinc ion binding"/>
    <property type="evidence" value="ECO:0007669"/>
    <property type="project" value="UniProtKB-KW"/>
</dbReference>
<evidence type="ECO:0000259" key="7">
    <source>
        <dbReference type="Pfam" id="PF24883"/>
    </source>
</evidence>
<evidence type="ECO:0000256" key="4">
    <source>
        <dbReference type="ARBA" id="ARBA00022833"/>
    </source>
</evidence>
<dbReference type="SUPFAM" id="SSF57850">
    <property type="entry name" value="RING/U-box"/>
    <property type="match status" value="1"/>
</dbReference>
<evidence type="ECO:0000313" key="9">
    <source>
        <dbReference type="Proteomes" id="UP001152607"/>
    </source>
</evidence>
<evidence type="ECO:0000259" key="6">
    <source>
        <dbReference type="Pfam" id="PF17109"/>
    </source>
</evidence>
<proteinExistence type="predicted"/>
<evidence type="ECO:0000313" key="8">
    <source>
        <dbReference type="EMBL" id="CAI6335539.1"/>
    </source>
</evidence>
<feature type="domain" description="Nephrocystin 3-like N-terminal" evidence="7">
    <location>
        <begin position="379"/>
        <end position="549"/>
    </location>
</feature>
<protein>
    <recommendedName>
        <fullName evidence="10">NACHT domain-containing protein</fullName>
    </recommendedName>
</protein>